<dbReference type="SUPFAM" id="SSF52540">
    <property type="entry name" value="P-loop containing nucleoside triphosphate hydrolases"/>
    <property type="match status" value="1"/>
</dbReference>
<dbReference type="InterPro" id="IPR025420">
    <property type="entry name" value="DUF4143"/>
</dbReference>
<comment type="caution">
    <text evidence="3">The sequence shown here is derived from an EMBL/GenBank/DDBJ whole genome shotgun (WGS) entry which is preliminary data.</text>
</comment>
<gene>
    <name evidence="3" type="ORF">GCWU0000282_003074</name>
</gene>
<dbReference type="PANTHER" id="PTHR33295">
    <property type="entry name" value="ATPASE"/>
    <property type="match status" value="1"/>
</dbReference>
<accession>V2Y137</accession>
<sequence>MESTVMEIQRPRYMNQLIDKIDNGRVKIITGIRRCGKSYLLFELFKKYLLSTGVQREQIIELALDEIRYMKYRDPLILDEYIRQQIDSASIKYYIFIDEIQFVEEVENPYIKNSENKITFVDVVLGLMKIPNADIYITGSNSKMLSSDVLTQFRDRGDEIRVHPFSFSEFYSCYDNDKRFALDEYCLYGGMPMAVKLKGHKEKSEYLKNVFTNTYIRDVIERNSIVKESAILDDLLDIISSSIGSLSNPTKLANTFLSERGIKISQYTVNSYLEYFIDAFLIEKARRFDVKGRKYISSPYKYYFNDIGLRNARLNFRQNEMSHIMENVIYNELRIRGLNVDVGMVGYNYKKENGKNARKNLEIDFIINLGSNRYYIQSALNVDSVEKREQETASLKRTGDSFKKIVIVKDNIIPKHDEEGILYIGIEQFLLDEKVIEM</sequence>
<dbReference type="EMBL" id="ACIL03000020">
    <property type="protein sequence ID" value="ESL01777.1"/>
    <property type="molecule type" value="Genomic_DNA"/>
</dbReference>
<feature type="domain" description="DUF4143" evidence="2">
    <location>
        <begin position="217"/>
        <end position="376"/>
    </location>
</feature>
<dbReference type="InterPro" id="IPR041682">
    <property type="entry name" value="AAA_14"/>
</dbReference>
<dbReference type="Pfam" id="PF13635">
    <property type="entry name" value="DUF4143"/>
    <property type="match status" value="1"/>
</dbReference>
<proteinExistence type="predicted"/>
<organism evidence="3 4">
    <name type="scientific">Catonella morbi ATCC 51271</name>
    <dbReference type="NCBI Taxonomy" id="592026"/>
    <lineage>
        <taxon>Bacteria</taxon>
        <taxon>Bacillati</taxon>
        <taxon>Bacillota</taxon>
        <taxon>Clostridia</taxon>
        <taxon>Lachnospirales</taxon>
        <taxon>Lachnospiraceae</taxon>
        <taxon>Catonella</taxon>
    </lineage>
</organism>
<dbReference type="eggNOG" id="COG1373">
    <property type="taxonomic scope" value="Bacteria"/>
</dbReference>
<evidence type="ECO:0000313" key="3">
    <source>
        <dbReference type="EMBL" id="ESL01777.1"/>
    </source>
</evidence>
<dbReference type="AlphaFoldDB" id="V2Y137"/>
<dbReference type="PANTHER" id="PTHR33295:SF18">
    <property type="entry name" value="AAA+ ATPASE DOMAIN-CONTAINING PROTEIN"/>
    <property type="match status" value="1"/>
</dbReference>
<dbReference type="HOGENOM" id="CLU_041527_1_0_9"/>
<evidence type="ECO:0000313" key="4">
    <source>
        <dbReference type="Proteomes" id="UP000018227"/>
    </source>
</evidence>
<feature type="domain" description="AAA" evidence="1">
    <location>
        <begin position="25"/>
        <end position="170"/>
    </location>
</feature>
<dbReference type="InterPro" id="IPR027417">
    <property type="entry name" value="P-loop_NTPase"/>
</dbReference>
<evidence type="ECO:0008006" key="5">
    <source>
        <dbReference type="Google" id="ProtNLM"/>
    </source>
</evidence>
<dbReference type="Pfam" id="PF13173">
    <property type="entry name" value="AAA_14"/>
    <property type="match status" value="1"/>
</dbReference>
<evidence type="ECO:0000259" key="2">
    <source>
        <dbReference type="Pfam" id="PF13635"/>
    </source>
</evidence>
<reference evidence="3 4" key="1">
    <citation type="submission" date="2013-06" db="EMBL/GenBank/DDBJ databases">
        <authorList>
            <person name="Weinstock G."/>
            <person name="Sodergren E."/>
            <person name="Clifton S."/>
            <person name="Fulton L."/>
            <person name="Fulton B."/>
            <person name="Courtney L."/>
            <person name="Fronick C."/>
            <person name="Harrison M."/>
            <person name="Strong C."/>
            <person name="Farmer C."/>
            <person name="Delahaunty K."/>
            <person name="Markovic C."/>
            <person name="Hall O."/>
            <person name="Minx P."/>
            <person name="Tomlinson C."/>
            <person name="Mitreva M."/>
            <person name="Nelson J."/>
            <person name="Hou S."/>
            <person name="Wollam A."/>
            <person name="Pepin K.H."/>
            <person name="Johnson M."/>
            <person name="Bhonagiri V."/>
            <person name="Nash W.E."/>
            <person name="Warren W."/>
            <person name="Chinwalla A."/>
            <person name="Mardis E.R."/>
            <person name="Wilson R.K."/>
        </authorList>
    </citation>
    <scope>NUCLEOTIDE SEQUENCE [LARGE SCALE GENOMIC DNA]</scope>
    <source>
        <strain evidence="3 4">ATCC 51271</strain>
    </source>
</reference>
<keyword evidence="4" id="KW-1185">Reference proteome</keyword>
<name>V2Y137_9FIRM</name>
<evidence type="ECO:0000259" key="1">
    <source>
        <dbReference type="Pfam" id="PF13173"/>
    </source>
</evidence>
<dbReference type="Proteomes" id="UP000018227">
    <property type="component" value="Unassembled WGS sequence"/>
</dbReference>
<dbReference type="STRING" id="592026.GCWU0000282_003074"/>
<protein>
    <recommendedName>
        <fullName evidence="5">ATPase</fullName>
    </recommendedName>
</protein>